<protein>
    <submittedName>
        <fullName evidence="1">Uncharacterized protein</fullName>
    </submittedName>
</protein>
<organism evidence="1 2">
    <name type="scientific">Lasiodiplodia mahajangana</name>
    <dbReference type="NCBI Taxonomy" id="1108764"/>
    <lineage>
        <taxon>Eukaryota</taxon>
        <taxon>Fungi</taxon>
        <taxon>Dikarya</taxon>
        <taxon>Ascomycota</taxon>
        <taxon>Pezizomycotina</taxon>
        <taxon>Dothideomycetes</taxon>
        <taxon>Dothideomycetes incertae sedis</taxon>
        <taxon>Botryosphaeriales</taxon>
        <taxon>Botryosphaeriaceae</taxon>
        <taxon>Lasiodiplodia</taxon>
    </lineage>
</organism>
<reference evidence="1" key="1">
    <citation type="submission" date="2022-12" db="EMBL/GenBank/DDBJ databases">
        <title>Genome Sequence of Lasiodiplodia mahajangana.</title>
        <authorList>
            <person name="Buettner E."/>
        </authorList>
    </citation>
    <scope>NUCLEOTIDE SEQUENCE</scope>
    <source>
        <strain evidence="1">VT137</strain>
    </source>
</reference>
<gene>
    <name evidence="1" type="ORF">O1611_g3481</name>
</gene>
<evidence type="ECO:0000313" key="2">
    <source>
        <dbReference type="Proteomes" id="UP001153332"/>
    </source>
</evidence>
<dbReference type="Proteomes" id="UP001153332">
    <property type="component" value="Unassembled WGS sequence"/>
</dbReference>
<dbReference type="EMBL" id="JAPUUL010000569">
    <property type="protein sequence ID" value="KAJ8130149.1"/>
    <property type="molecule type" value="Genomic_DNA"/>
</dbReference>
<name>A0ACC2JS17_9PEZI</name>
<evidence type="ECO:0000313" key="1">
    <source>
        <dbReference type="EMBL" id="KAJ8130149.1"/>
    </source>
</evidence>
<accession>A0ACC2JS17</accession>
<sequence>MEALPACALTCLAHAATAANCSVTDIACACGNEAFVNYATPCIAGTCTVREALFAKNQTSVQCGVHPHVDKRFVPVIITFFILTLIVVLLRIAARVVSQAKFWYDDYFNSVAFVTATIYTMADIASPPKEEAYGVFAIAVSIARLPYINQFTGTTNPTIDWVPITIWSALENYIGVICACLPSLPALLKPLSALKTPSNAKKSNLSNSFTSQRAQAFEHELEPQRHASAYEMTPTYGKVTDPYYEGRAIMTSGSPQIYHKFNDSEREIQ</sequence>
<proteinExistence type="predicted"/>
<keyword evidence="2" id="KW-1185">Reference proteome</keyword>
<comment type="caution">
    <text evidence="1">The sequence shown here is derived from an EMBL/GenBank/DDBJ whole genome shotgun (WGS) entry which is preliminary data.</text>
</comment>